<dbReference type="GO" id="GO:0006080">
    <property type="term" value="P:substituted mannan metabolic process"/>
    <property type="evidence" value="ECO:0007669"/>
    <property type="project" value="InterPro"/>
</dbReference>
<reference evidence="10 11" key="1">
    <citation type="submission" date="2020-08" db="EMBL/GenBank/DDBJ databases">
        <title>Genomic Encyclopedia of Type Strains, Phase IV (KMG-IV): sequencing the most valuable type-strain genomes for metagenomic binning, comparative biology and taxonomic classification.</title>
        <authorList>
            <person name="Goeker M."/>
        </authorList>
    </citation>
    <scope>NUCLEOTIDE SEQUENCE [LARGE SCALE GENOMIC DNA]</scope>
    <source>
        <strain evidence="10 11">DSM 27244</strain>
    </source>
</reference>
<feature type="active site" description="Nucleophile" evidence="4 7">
    <location>
        <position position="298"/>
    </location>
</feature>
<dbReference type="PANTHER" id="PTHR40079">
    <property type="entry name" value="MANNAN ENDO-1,4-BETA-MANNOSIDASE E-RELATED"/>
    <property type="match status" value="1"/>
</dbReference>
<feature type="binding site" evidence="5">
    <location>
        <position position="265"/>
    </location>
    <ligand>
        <name>substrate</name>
    </ligand>
</feature>
<evidence type="ECO:0000256" key="1">
    <source>
        <dbReference type="ARBA" id="ARBA00007754"/>
    </source>
</evidence>
<comment type="similarity">
    <text evidence="1 7">Belongs to the glycosyl hydrolase 26 family.</text>
</comment>
<evidence type="ECO:0000256" key="5">
    <source>
        <dbReference type="PIRSR" id="PIRSR018168-2"/>
    </source>
</evidence>
<sequence>MDRRLLIGPMVVASLALAGCAATPPPGLRAATADPAATRETKALFASLRRIAPTATLFGHQDTLAYGYRWRGERDRSDVKDVAGCFPAVYGWDLNDAFVKGGETIDPARAATLRGYIQQGYVRGGVVTLSWHQGNPANGGDAWNVAAPAVSRILPGGDLHARYLARLDAAATFLAGLKAEDGTPIPIVFRPWHEHSGSWFWWGRDHATTADFKALWRMTVTHLRDKRGLRNLLYAYSTDVFADEAAYLERYPGDNVIDVLGFDDYSLKTAADVGPVAARLRTVTRLARERGKIAAVTETGLEAIPDPRWWTGVLGRALDTNADMRGIAWVLVWRNANPAFDRKEHFYAPYPGQASAADFKAFADRPDILLECELPDLYARAAAR</sequence>
<dbReference type="PROSITE" id="PS51257">
    <property type="entry name" value="PROKAR_LIPOPROTEIN"/>
    <property type="match status" value="1"/>
</dbReference>
<proteinExistence type="inferred from homology"/>
<evidence type="ECO:0000256" key="3">
    <source>
        <dbReference type="ARBA" id="ARBA00023295"/>
    </source>
</evidence>
<dbReference type="PIRSF" id="PIRSF018168">
    <property type="entry name" value="Mannan-1_4-beta-mannosidase"/>
    <property type="match status" value="1"/>
</dbReference>
<keyword evidence="2 7" id="KW-0378">Hydrolase</keyword>
<evidence type="ECO:0000256" key="4">
    <source>
        <dbReference type="PIRSR" id="PIRSR018168-1"/>
    </source>
</evidence>
<feature type="site" description="Plays an important role in maintaining the position of the catalytic nucleophile" evidence="6">
    <location>
        <position position="193"/>
    </location>
</feature>
<evidence type="ECO:0000313" key="10">
    <source>
        <dbReference type="EMBL" id="MBB5697134.1"/>
    </source>
</evidence>
<feature type="signal peptide" evidence="8">
    <location>
        <begin position="1"/>
        <end position="21"/>
    </location>
</feature>
<evidence type="ECO:0000256" key="2">
    <source>
        <dbReference type="ARBA" id="ARBA00022801"/>
    </source>
</evidence>
<evidence type="ECO:0000256" key="6">
    <source>
        <dbReference type="PIRSR" id="PIRSR018168-3"/>
    </source>
</evidence>
<feature type="binding site" evidence="5">
    <location>
        <position position="199"/>
    </location>
    <ligand>
        <name>substrate</name>
    </ligand>
</feature>
<feature type="chain" id="PRO_5031222702" evidence="8">
    <location>
        <begin position="22"/>
        <end position="384"/>
    </location>
</feature>
<dbReference type="InterPro" id="IPR016714">
    <property type="entry name" value="MANB/E"/>
</dbReference>
<keyword evidence="3 7" id="KW-0326">Glycosidase</keyword>
<dbReference type="EC" id="3.2.1.78" evidence="10"/>
<dbReference type="PROSITE" id="PS51764">
    <property type="entry name" value="GH26"/>
    <property type="match status" value="1"/>
</dbReference>
<evidence type="ECO:0000313" key="11">
    <source>
        <dbReference type="Proteomes" id="UP000557739"/>
    </source>
</evidence>
<dbReference type="PANTHER" id="PTHR40079:SF4">
    <property type="entry name" value="GH26 DOMAIN-CONTAINING PROTEIN-RELATED"/>
    <property type="match status" value="1"/>
</dbReference>
<evidence type="ECO:0000256" key="7">
    <source>
        <dbReference type="PROSITE-ProRule" id="PRU01100"/>
    </source>
</evidence>
<feature type="domain" description="GH26" evidence="9">
    <location>
        <begin position="39"/>
        <end position="372"/>
    </location>
</feature>
<dbReference type="InterPro" id="IPR000805">
    <property type="entry name" value="Glyco_hydro_26"/>
</dbReference>
<keyword evidence="11" id="KW-1185">Reference proteome</keyword>
<feature type="binding site" evidence="5">
    <location>
        <position position="132"/>
    </location>
    <ligand>
        <name>substrate</name>
    </ligand>
</feature>
<dbReference type="Gene3D" id="3.20.20.80">
    <property type="entry name" value="Glycosidases"/>
    <property type="match status" value="1"/>
</dbReference>
<feature type="active site" description="Proton donor" evidence="4 7">
    <location>
        <position position="194"/>
    </location>
</feature>
<dbReference type="GO" id="GO:0016985">
    <property type="term" value="F:mannan endo-1,4-beta-mannosidase activity"/>
    <property type="evidence" value="ECO:0007669"/>
    <property type="project" value="UniProtKB-EC"/>
</dbReference>
<dbReference type="PRINTS" id="PR00739">
    <property type="entry name" value="GLHYDRLASE26"/>
</dbReference>
<organism evidence="10 11">
    <name type="scientific">Sphingomonas yantingensis</name>
    <dbReference type="NCBI Taxonomy" id="1241761"/>
    <lineage>
        <taxon>Bacteria</taxon>
        <taxon>Pseudomonadati</taxon>
        <taxon>Pseudomonadota</taxon>
        <taxon>Alphaproteobacteria</taxon>
        <taxon>Sphingomonadales</taxon>
        <taxon>Sphingomonadaceae</taxon>
        <taxon>Sphingomonas</taxon>
    </lineage>
</organism>
<comment type="caution">
    <text evidence="10">The sequence shown here is derived from an EMBL/GenBank/DDBJ whole genome shotgun (WGS) entry which is preliminary data.</text>
</comment>
<keyword evidence="8" id="KW-0732">Signal</keyword>
<dbReference type="SUPFAM" id="SSF51445">
    <property type="entry name" value="(Trans)glycosidases"/>
    <property type="match status" value="1"/>
</dbReference>
<dbReference type="InterPro" id="IPR017853">
    <property type="entry name" value="GH"/>
</dbReference>
<protein>
    <submittedName>
        <fullName evidence="10">Mannan endo-1,4-beta-mannosidase</fullName>
        <ecNumber evidence="10">3.2.1.78</ecNumber>
    </submittedName>
</protein>
<dbReference type="Pfam" id="PF02156">
    <property type="entry name" value="Glyco_hydro_26"/>
    <property type="match status" value="1"/>
</dbReference>
<dbReference type="InterPro" id="IPR022790">
    <property type="entry name" value="GH26_dom"/>
</dbReference>
<accession>A0A7W9AME0</accession>
<dbReference type="Proteomes" id="UP000557739">
    <property type="component" value="Unassembled WGS sequence"/>
</dbReference>
<dbReference type="AlphaFoldDB" id="A0A7W9AME0"/>
<gene>
    <name evidence="10" type="ORF">FHR19_000459</name>
</gene>
<evidence type="ECO:0000256" key="8">
    <source>
        <dbReference type="SAM" id="SignalP"/>
    </source>
</evidence>
<dbReference type="EMBL" id="JACIJJ010000001">
    <property type="protein sequence ID" value="MBB5697134.1"/>
    <property type="molecule type" value="Genomic_DNA"/>
</dbReference>
<evidence type="ECO:0000259" key="9">
    <source>
        <dbReference type="PROSITE" id="PS51764"/>
    </source>
</evidence>
<name>A0A7W9AME0_9SPHN</name>
<dbReference type="RefSeq" id="WP_221228341.1">
    <property type="nucleotide sequence ID" value="NZ_JACIJJ010000001.1"/>
</dbReference>